<comment type="caution">
    <text evidence="1">The sequence shown here is derived from an EMBL/GenBank/DDBJ whole genome shotgun (WGS) entry which is preliminary data.</text>
</comment>
<keyword evidence="2" id="KW-1185">Reference proteome</keyword>
<protein>
    <submittedName>
        <fullName evidence="1">Uncharacterized protein</fullName>
    </submittedName>
</protein>
<gene>
    <name evidence="1" type="ORF">DR950_33835</name>
</gene>
<dbReference type="AlphaFoldDB" id="A0A373A3B6"/>
<organism evidence="1 2">
    <name type="scientific">Kitasatospora xanthocidica</name>
    <dbReference type="NCBI Taxonomy" id="83382"/>
    <lineage>
        <taxon>Bacteria</taxon>
        <taxon>Bacillati</taxon>
        <taxon>Actinomycetota</taxon>
        <taxon>Actinomycetes</taxon>
        <taxon>Kitasatosporales</taxon>
        <taxon>Streptomycetaceae</taxon>
        <taxon>Kitasatospora</taxon>
    </lineage>
</organism>
<name>A0A373A3B6_9ACTN</name>
<proteinExistence type="predicted"/>
<dbReference type="RefSeq" id="WP_117490292.1">
    <property type="nucleotide sequence ID" value="NZ_QVIG01000001.1"/>
</dbReference>
<sequence>MKSLPAPAALITHAHLAGPEAALLVVLILALATLALTGTPVPDALTVVATAASTGLLTRRHPGGNQLDGRGR</sequence>
<reference evidence="1 2" key="1">
    <citation type="submission" date="2018-08" db="EMBL/GenBank/DDBJ databases">
        <title>Diversity &amp; Physiological Properties of Lignin-Decomposing Actinobacteria from Soil.</title>
        <authorList>
            <person name="Roh S.G."/>
            <person name="Kim S.B."/>
        </authorList>
    </citation>
    <scope>NUCLEOTIDE SEQUENCE [LARGE SCALE GENOMIC DNA]</scope>
    <source>
        <strain evidence="1 2">MMS17-GH009</strain>
    </source>
</reference>
<evidence type="ECO:0000313" key="2">
    <source>
        <dbReference type="Proteomes" id="UP000263377"/>
    </source>
</evidence>
<evidence type="ECO:0000313" key="1">
    <source>
        <dbReference type="EMBL" id="RGD62067.1"/>
    </source>
</evidence>
<dbReference type="Proteomes" id="UP000263377">
    <property type="component" value="Unassembled WGS sequence"/>
</dbReference>
<accession>A0A373A3B6</accession>
<dbReference type="EMBL" id="QVIG01000001">
    <property type="protein sequence ID" value="RGD62067.1"/>
    <property type="molecule type" value="Genomic_DNA"/>
</dbReference>